<comment type="similarity">
    <text evidence="1">Belongs to the IMPACT family.</text>
</comment>
<dbReference type="PANTHER" id="PTHR16301:SF20">
    <property type="entry name" value="IMPACT FAMILY MEMBER YIGZ"/>
    <property type="match status" value="1"/>
</dbReference>
<dbReference type="OrthoDB" id="9813771at2"/>
<dbReference type="InterPro" id="IPR020569">
    <property type="entry name" value="UPF0029_Impact_CS"/>
</dbReference>
<dbReference type="Proteomes" id="UP000245506">
    <property type="component" value="Unassembled WGS sequence"/>
</dbReference>
<dbReference type="InterPro" id="IPR036956">
    <property type="entry name" value="Impact_N_sf"/>
</dbReference>
<proteinExistence type="inferred from homology"/>
<evidence type="ECO:0000259" key="2">
    <source>
        <dbReference type="Pfam" id="PF01205"/>
    </source>
</evidence>
<dbReference type="InterPro" id="IPR023582">
    <property type="entry name" value="Impact"/>
</dbReference>
<dbReference type="Gene3D" id="3.30.230.30">
    <property type="entry name" value="Impact, N-terminal domain"/>
    <property type="match status" value="1"/>
</dbReference>
<comment type="caution">
    <text evidence="3">The sequence shown here is derived from an EMBL/GenBank/DDBJ whole genome shotgun (WGS) entry which is preliminary data.</text>
</comment>
<dbReference type="InterPro" id="IPR020568">
    <property type="entry name" value="Ribosomal_Su5_D2-typ_SF"/>
</dbReference>
<reference evidence="3 4" key="1">
    <citation type="submission" date="2018-05" db="EMBL/GenBank/DDBJ databases">
        <title>Leucothrix arctica sp. nov., isolated from Arctic seawater.</title>
        <authorList>
            <person name="Choi A."/>
            <person name="Baek K."/>
        </authorList>
    </citation>
    <scope>NUCLEOTIDE SEQUENCE [LARGE SCALE GENOMIC DNA]</scope>
    <source>
        <strain evidence="3 4">IMCC9719</strain>
    </source>
</reference>
<dbReference type="Pfam" id="PF01205">
    <property type="entry name" value="Impact_N"/>
    <property type="match status" value="1"/>
</dbReference>
<evidence type="ECO:0000313" key="3">
    <source>
        <dbReference type="EMBL" id="PWQ94465.1"/>
    </source>
</evidence>
<dbReference type="PROSITE" id="PS00910">
    <property type="entry name" value="UPF0029"/>
    <property type="match status" value="1"/>
</dbReference>
<dbReference type="GO" id="GO:0005737">
    <property type="term" value="C:cytoplasm"/>
    <property type="evidence" value="ECO:0007669"/>
    <property type="project" value="TreeGrafter"/>
</dbReference>
<protein>
    <submittedName>
        <fullName evidence="3">YigZ family protein</fullName>
    </submittedName>
</protein>
<evidence type="ECO:0000313" key="4">
    <source>
        <dbReference type="Proteomes" id="UP000245506"/>
    </source>
</evidence>
<name>A0A317C749_9GAMM</name>
<dbReference type="AlphaFoldDB" id="A0A317C749"/>
<dbReference type="RefSeq" id="WP_109824114.1">
    <property type="nucleotide sequence ID" value="NZ_QGKL01000039.1"/>
</dbReference>
<accession>A0A317C749</accession>
<evidence type="ECO:0000256" key="1">
    <source>
        <dbReference type="ARBA" id="ARBA00007665"/>
    </source>
</evidence>
<gene>
    <name evidence="3" type="ORF">DKT75_14285</name>
</gene>
<sequence length="208" mass="23063">MLTLRQPYTTLADAIEFEIEPIKHSRFIAYAQPVDNDEAAMAFIESIRLLAPDARHHCWAYALREDSRVRFSDDGEPGGSAGQPMLRQVQGRELFDLAVVVIRYFGGTKLGVGGLMRAYGGAVGQLLDRATLTTITPKLPLWLEYDYSDTTSVDMSLATFDLAASETLYGERVKACLMIADEDVVNIYKSLQIQVGGRIDLTLPDELI</sequence>
<organism evidence="3 4">
    <name type="scientific">Leucothrix arctica</name>
    <dbReference type="NCBI Taxonomy" id="1481894"/>
    <lineage>
        <taxon>Bacteria</taxon>
        <taxon>Pseudomonadati</taxon>
        <taxon>Pseudomonadota</taxon>
        <taxon>Gammaproteobacteria</taxon>
        <taxon>Thiotrichales</taxon>
        <taxon>Thiotrichaceae</taxon>
        <taxon>Leucothrix</taxon>
    </lineage>
</organism>
<dbReference type="InterPro" id="IPR001498">
    <property type="entry name" value="Impact_N"/>
</dbReference>
<dbReference type="PANTHER" id="PTHR16301">
    <property type="entry name" value="IMPACT-RELATED"/>
    <property type="match status" value="1"/>
</dbReference>
<feature type="domain" description="Impact N-terminal" evidence="2">
    <location>
        <begin position="23"/>
        <end position="126"/>
    </location>
</feature>
<dbReference type="EMBL" id="QGKL01000039">
    <property type="protein sequence ID" value="PWQ94465.1"/>
    <property type="molecule type" value="Genomic_DNA"/>
</dbReference>
<keyword evidence="4" id="KW-1185">Reference proteome</keyword>
<dbReference type="GO" id="GO:0006446">
    <property type="term" value="P:regulation of translational initiation"/>
    <property type="evidence" value="ECO:0007669"/>
    <property type="project" value="TreeGrafter"/>
</dbReference>
<dbReference type="SUPFAM" id="SSF54211">
    <property type="entry name" value="Ribosomal protein S5 domain 2-like"/>
    <property type="match status" value="1"/>
</dbReference>